<dbReference type="PANTHER" id="PTHR32022">
    <property type="entry name" value="D-GLUTAMATE CYCLASE, MITOCHONDRIAL"/>
    <property type="match status" value="1"/>
</dbReference>
<gene>
    <name evidence="2" type="ORF">S01H1_17443</name>
</gene>
<reference evidence="2" key="1">
    <citation type="journal article" date="2014" name="Front. Microbiol.">
        <title>High frequency of phylogenetically diverse reductive dehalogenase-homologous genes in deep subseafloor sedimentary metagenomes.</title>
        <authorList>
            <person name="Kawai M."/>
            <person name="Futagami T."/>
            <person name="Toyoda A."/>
            <person name="Takaki Y."/>
            <person name="Nishi S."/>
            <person name="Hori S."/>
            <person name="Arai W."/>
            <person name="Tsubouchi T."/>
            <person name="Morono Y."/>
            <person name="Uchiyama I."/>
            <person name="Ito T."/>
            <person name="Fujiyama A."/>
            <person name="Inagaki F."/>
            <person name="Takami H."/>
        </authorList>
    </citation>
    <scope>NUCLEOTIDE SEQUENCE</scope>
    <source>
        <strain evidence="2">Expedition CK06-06</strain>
    </source>
</reference>
<dbReference type="Gene3D" id="3.90.1640.20">
    <property type="entry name" value="TON_0340"/>
    <property type="match status" value="1"/>
</dbReference>
<feature type="domain" description="D-glutamate cyclase-like C-terminal" evidence="1">
    <location>
        <begin position="78"/>
        <end position="337"/>
    </location>
</feature>
<feature type="non-terminal residue" evidence="2">
    <location>
        <position position="347"/>
    </location>
</feature>
<sequence>LKDINKKGKKMNTLEEIKLQAEEIDRLMTTNITSKFQFNEKYPIIQLMYNAARKKAGGDPLSYMVAKNLVDTVKPGDIIFLTSGFIFYKWRLAETDGPPGVAALARAIDLGLDARSVVITDPGLEEMHIKTVGATGLHYLSDIDKAMKQNRQFTVLTYPINRDEAKKLATKLLDDFKPKAIISVEKPGENIKGIIHSRVGVDVSFLHGKLDYLMKEAKSRKILTVGMGDGGNELGMGGIRDIVEKYTSTGAKCQCPCNAGVAAATELDYAVPCSISNWGAYGIEACLALLLDNEDVMHDGDLEDRILDTNAYFGGMSGPAFFCLPMVDSLPGKYNRMFVDFLKYIVD</sequence>
<organism evidence="2">
    <name type="scientific">marine sediment metagenome</name>
    <dbReference type="NCBI Taxonomy" id="412755"/>
    <lineage>
        <taxon>unclassified sequences</taxon>
        <taxon>metagenomes</taxon>
        <taxon>ecological metagenomes</taxon>
    </lineage>
</organism>
<name>X0RTG8_9ZZZZ</name>
<dbReference type="PANTHER" id="PTHR32022:SF10">
    <property type="entry name" value="D-GLUTAMATE CYCLASE, MITOCHONDRIAL"/>
    <property type="match status" value="1"/>
</dbReference>
<dbReference type="AlphaFoldDB" id="X0RTG8"/>
<proteinExistence type="predicted"/>
<accession>X0RTG8</accession>
<comment type="caution">
    <text evidence="2">The sequence shown here is derived from an EMBL/GenBank/DDBJ whole genome shotgun (WGS) entry which is preliminary data.</text>
</comment>
<dbReference type="Pfam" id="PF14336">
    <property type="entry name" value="GLUCM-like_C"/>
    <property type="match status" value="1"/>
</dbReference>
<dbReference type="EMBL" id="BARS01009256">
    <property type="protein sequence ID" value="GAF72078.1"/>
    <property type="molecule type" value="Genomic_DNA"/>
</dbReference>
<evidence type="ECO:0000259" key="1">
    <source>
        <dbReference type="Pfam" id="PF14336"/>
    </source>
</evidence>
<dbReference type="InterPro" id="IPR025504">
    <property type="entry name" value="GLUCM_C"/>
</dbReference>
<feature type="non-terminal residue" evidence="2">
    <location>
        <position position="1"/>
    </location>
</feature>
<protein>
    <recommendedName>
        <fullName evidence="1">D-glutamate cyclase-like C-terminal domain-containing protein</fullName>
    </recommendedName>
</protein>
<evidence type="ECO:0000313" key="2">
    <source>
        <dbReference type="EMBL" id="GAF72078.1"/>
    </source>
</evidence>